<reference evidence="2" key="1">
    <citation type="submission" date="2019-01" db="EMBL/GenBank/DDBJ databases">
        <title>Anaerobic oxidation of ethane by archaea from a marine hydrocarbon seep.</title>
        <authorList>
            <person name="Musat F."/>
        </authorList>
    </citation>
    <scope>NUCLEOTIDE SEQUENCE [LARGE SCALE GENOMIC DNA]</scope>
</reference>
<gene>
    <name evidence="1" type="ORF">AEth_01465</name>
</gene>
<dbReference type="EMBL" id="RPGO01000032">
    <property type="protein sequence ID" value="RZB29133.1"/>
    <property type="molecule type" value="Genomic_DNA"/>
</dbReference>
<dbReference type="AlphaFoldDB" id="A0A8B3S1U6"/>
<organism evidence="1 2">
    <name type="scientific">Candidatus Argoarchaeum ethanivorans</name>
    <dbReference type="NCBI Taxonomy" id="2608793"/>
    <lineage>
        <taxon>Archaea</taxon>
        <taxon>Methanobacteriati</taxon>
        <taxon>Methanobacteriota</taxon>
        <taxon>Stenosarchaea group</taxon>
        <taxon>Methanomicrobia</taxon>
        <taxon>Methanosarcinales</taxon>
        <taxon>Methanosarcinales incertae sedis</taxon>
        <taxon>GOM Arc I cluster</taxon>
        <taxon>Candidatus Argoarchaeum</taxon>
    </lineage>
</organism>
<proteinExistence type="predicted"/>
<accession>A0A8B3S1U6</accession>
<comment type="caution">
    <text evidence="1">The sequence shown here is derived from an EMBL/GenBank/DDBJ whole genome shotgun (WGS) entry which is preliminary data.</text>
</comment>
<evidence type="ECO:0000313" key="2">
    <source>
        <dbReference type="Proteomes" id="UP000291831"/>
    </source>
</evidence>
<name>A0A8B3S1U6_9EURY</name>
<evidence type="ECO:0000313" key="1">
    <source>
        <dbReference type="EMBL" id="RZB29133.1"/>
    </source>
</evidence>
<sequence>MLSKDEIEGFGVRALDDMLQITDYCPKGADGVIVAVAHDEFPGNGARGFAGGCG</sequence>
<protein>
    <submittedName>
        <fullName evidence="1">Uncharacterized protein</fullName>
    </submittedName>
</protein>
<dbReference type="Proteomes" id="UP000291831">
    <property type="component" value="Unassembled WGS sequence"/>
</dbReference>